<evidence type="ECO:0000313" key="2">
    <source>
        <dbReference type="EMBL" id="GEM51040.1"/>
    </source>
</evidence>
<organism evidence="2 3">
    <name type="scientific">Empedobacter brevis NBRC 14943 = ATCC 43319</name>
    <dbReference type="NCBI Taxonomy" id="1218108"/>
    <lineage>
        <taxon>Bacteria</taxon>
        <taxon>Pseudomonadati</taxon>
        <taxon>Bacteroidota</taxon>
        <taxon>Flavobacteriia</taxon>
        <taxon>Flavobacteriales</taxon>
        <taxon>Weeksellaceae</taxon>
        <taxon>Empedobacter</taxon>
    </lineage>
</organism>
<name>A0A511NDZ8_9FLAO</name>
<gene>
    <name evidence="2" type="ORF">EB1_08300</name>
</gene>
<feature type="region of interest" description="Disordered" evidence="1">
    <location>
        <begin position="264"/>
        <end position="455"/>
    </location>
</feature>
<feature type="compositionally biased region" description="Polar residues" evidence="1">
    <location>
        <begin position="303"/>
        <end position="312"/>
    </location>
</feature>
<dbReference type="PROSITE" id="PS51257">
    <property type="entry name" value="PROKAR_LIPOPROTEIN"/>
    <property type="match status" value="1"/>
</dbReference>
<accession>A0A511NDZ8</accession>
<protein>
    <submittedName>
        <fullName evidence="2">Uncharacterized protein</fullName>
    </submittedName>
</protein>
<dbReference type="AlphaFoldDB" id="A0A511NDZ8"/>
<feature type="compositionally biased region" description="Low complexity" evidence="1">
    <location>
        <begin position="54"/>
        <end position="69"/>
    </location>
</feature>
<dbReference type="STRING" id="1218108.GCA_000382425_01562"/>
<dbReference type="Proteomes" id="UP000321245">
    <property type="component" value="Unassembled WGS sequence"/>
</dbReference>
<reference evidence="2 3" key="1">
    <citation type="submission" date="2019-07" db="EMBL/GenBank/DDBJ databases">
        <title>Whole genome shotgun sequence of Empedobacter brevis NBRC 14943.</title>
        <authorList>
            <person name="Hosoyama A."/>
            <person name="Uohara A."/>
            <person name="Ohji S."/>
            <person name="Ichikawa N."/>
        </authorList>
    </citation>
    <scope>NUCLEOTIDE SEQUENCE [LARGE SCALE GENOMIC DNA]</scope>
    <source>
        <strain evidence="2 3">NBRC 14943</strain>
    </source>
</reference>
<dbReference type="GeneID" id="84649751"/>
<keyword evidence="3" id="KW-1185">Reference proteome</keyword>
<feature type="compositionally biased region" description="Polar residues" evidence="1">
    <location>
        <begin position="386"/>
        <end position="427"/>
    </location>
</feature>
<dbReference type="EMBL" id="BJXC01000004">
    <property type="protein sequence ID" value="GEM51040.1"/>
    <property type="molecule type" value="Genomic_DNA"/>
</dbReference>
<comment type="caution">
    <text evidence="2">The sequence shown here is derived from an EMBL/GenBank/DDBJ whole genome shotgun (WGS) entry which is preliminary data.</text>
</comment>
<evidence type="ECO:0000313" key="3">
    <source>
        <dbReference type="Proteomes" id="UP000321245"/>
    </source>
</evidence>
<sequence length="455" mass="51270">MNKVYKISNKISATTLIIVGALGISSCSTYQPSGYESDGVYYNPKTDKTYQQAQPQYGNEQNEQENPGEIKIGSPYFDAEGNGAEQFYYQDDTDSTQNNSTEKSSAKVKINGYGLGGYNYFGNNDYTLSYNGSSDYSWGRNDGVEINIWNTSPWMYGWGWNNPYHFGFYDPWYSPWYGGGFGWGWNRPFYGGFYDPWFGGGFGFSMGWGWNNPWYGGGFGWGWNNWYGNPYYGYGGWGWNRPRGIYSQPGYRYGGRLNNTINSTRPIGSFDNRGGQLSNGIRPSRGNTINNTTTRPSRDVRPTGSQINNNTRPTREVRPSVSESQNNTTRPTREVRPTVDSQINNTRPTREVRPSVNNTTRPTREVRPTVDNSQIYNTRPTREVRPNQTQQPTYNTRPTREAQQYQQPNRSYDRGNTNTRPSYSSPAPSRGSSMSSGSMGGGSRGSSGGSRGGRR</sequence>
<dbReference type="RefSeq" id="WP_019975056.1">
    <property type="nucleotide sequence ID" value="NZ_BJXC01000004.1"/>
</dbReference>
<feature type="compositionally biased region" description="Polar residues" evidence="1">
    <location>
        <begin position="275"/>
        <end position="295"/>
    </location>
</feature>
<proteinExistence type="predicted"/>
<evidence type="ECO:0000256" key="1">
    <source>
        <dbReference type="SAM" id="MobiDB-lite"/>
    </source>
</evidence>
<feature type="region of interest" description="Disordered" evidence="1">
    <location>
        <begin position="50"/>
        <end position="72"/>
    </location>
</feature>
<dbReference type="OrthoDB" id="1445534at2"/>
<feature type="compositionally biased region" description="Gly residues" evidence="1">
    <location>
        <begin position="438"/>
        <end position="455"/>
    </location>
</feature>